<dbReference type="InterPro" id="IPR003615">
    <property type="entry name" value="HNH_nuc"/>
</dbReference>
<evidence type="ECO:0000313" key="4">
    <source>
        <dbReference type="Proteomes" id="UP000886833"/>
    </source>
</evidence>
<dbReference type="Proteomes" id="UP000886833">
    <property type="component" value="Unassembled WGS sequence"/>
</dbReference>
<dbReference type="GO" id="GO:0004519">
    <property type="term" value="F:endonuclease activity"/>
    <property type="evidence" value="ECO:0007669"/>
    <property type="project" value="UniProtKB-KW"/>
</dbReference>
<keyword evidence="3" id="KW-0540">Nuclease</keyword>
<feature type="domain" description="HNH nuclease" evidence="2">
    <location>
        <begin position="367"/>
        <end position="452"/>
    </location>
</feature>
<evidence type="ECO:0000259" key="2">
    <source>
        <dbReference type="Pfam" id="PF13391"/>
    </source>
</evidence>
<dbReference type="EMBL" id="DVKQ01000041">
    <property type="protein sequence ID" value="HIT37447.1"/>
    <property type="molecule type" value="Genomic_DNA"/>
</dbReference>
<comment type="caution">
    <text evidence="3">The sequence shown here is derived from an EMBL/GenBank/DDBJ whole genome shotgun (WGS) entry which is preliminary data.</text>
</comment>
<accession>A0A9D1GBF1</accession>
<keyword evidence="3" id="KW-0378">Hydrolase</keyword>
<reference evidence="3" key="1">
    <citation type="submission" date="2020-10" db="EMBL/GenBank/DDBJ databases">
        <authorList>
            <person name="Gilroy R."/>
        </authorList>
    </citation>
    <scope>NUCLEOTIDE SEQUENCE</scope>
    <source>
        <strain evidence="3">CHK195-26880</strain>
    </source>
</reference>
<proteinExistence type="predicted"/>
<dbReference type="Pfam" id="PF13391">
    <property type="entry name" value="HNH_2"/>
    <property type="match status" value="1"/>
</dbReference>
<keyword evidence="1" id="KW-0175">Coiled coil</keyword>
<name>A0A9D1GBF1_9FIRM</name>
<reference evidence="3" key="2">
    <citation type="journal article" date="2021" name="PeerJ">
        <title>Extensive microbial diversity within the chicken gut microbiome revealed by metagenomics and culture.</title>
        <authorList>
            <person name="Gilroy R."/>
            <person name="Ravi A."/>
            <person name="Getino M."/>
            <person name="Pursley I."/>
            <person name="Horton D.L."/>
            <person name="Alikhan N.F."/>
            <person name="Baker D."/>
            <person name="Gharbi K."/>
            <person name="Hall N."/>
            <person name="Watson M."/>
            <person name="Adriaenssens E.M."/>
            <person name="Foster-Nyarko E."/>
            <person name="Jarju S."/>
            <person name="Secka A."/>
            <person name="Antonio M."/>
            <person name="Oren A."/>
            <person name="Chaudhuri R.R."/>
            <person name="La Ragione R."/>
            <person name="Hildebrand F."/>
            <person name="Pallen M.J."/>
        </authorList>
    </citation>
    <scope>NUCLEOTIDE SEQUENCE</scope>
    <source>
        <strain evidence="3">CHK195-26880</strain>
    </source>
</reference>
<gene>
    <name evidence="3" type="ORF">IAB59_03080</name>
</gene>
<evidence type="ECO:0000256" key="1">
    <source>
        <dbReference type="SAM" id="Coils"/>
    </source>
</evidence>
<feature type="coiled-coil region" evidence="1">
    <location>
        <begin position="322"/>
        <end position="349"/>
    </location>
</feature>
<keyword evidence="3" id="KW-0255">Endonuclease</keyword>
<organism evidence="3 4">
    <name type="scientific">Candidatus Onthousia faecipullorum</name>
    <dbReference type="NCBI Taxonomy" id="2840887"/>
    <lineage>
        <taxon>Bacteria</taxon>
        <taxon>Bacillati</taxon>
        <taxon>Bacillota</taxon>
        <taxon>Bacilli</taxon>
        <taxon>Candidatus Onthousia</taxon>
    </lineage>
</organism>
<evidence type="ECO:0000313" key="3">
    <source>
        <dbReference type="EMBL" id="HIT37447.1"/>
    </source>
</evidence>
<dbReference type="AlphaFoldDB" id="A0A9D1GBF1"/>
<protein>
    <submittedName>
        <fullName evidence="3">HNH endonuclease</fullName>
    </submittedName>
</protein>
<sequence length="504" mass="59111">MKIIASIFNANIETYKKVYVDAILRAYKKDGVNINPNQIQLEIKKIPGSTVHSQRSNNLHSRTITVFENNVIKYIIGVSNTNYDEDTKKEKELLGETYDKYGGDQYHANTYLTQGINRIFNYYFDIKEINNSVKLYFYLLDIHRTYPHNLFNLMIYRKLATIGFEVLNLDQISFNDYKQLGFSMQEGIDGIEYISFNKFYNDLLAISGSNSSNAPSYLKCIDYDYDVSKENDNDYEEDTVFSNSKSQLYIYTFKTLGAQQYDSMLTMWTLTVLAQREHKNLKFMFAPEKYNFRLGQEIPKFTEGFTEPVNNLIARLGLDRNYETTDEVLQQMNREKNQYELAKAKKILRNQELFKNNLRKKGVQTKCYLCGCEIENILEAAHLWGVADIRKANNEEINTLLSKDCMQDLIDNEDLHHNEQFYKRYILANSGDNGIWLCRNHHGLFDSNFYCFDSNSGKVIIKLDIDEESKIFFDLITERNFLPSEVLNEKTKQFLSKRQETFEQ</sequence>